<evidence type="ECO:0000313" key="3">
    <source>
        <dbReference type="Proteomes" id="UP000282613"/>
    </source>
</evidence>
<dbReference type="AlphaFoldDB" id="A0A0R3WHG4"/>
<reference evidence="2 3" key="2">
    <citation type="submission" date="2018-11" db="EMBL/GenBank/DDBJ databases">
        <authorList>
            <consortium name="Pathogen Informatics"/>
        </authorList>
    </citation>
    <scope>NUCLEOTIDE SEQUENCE [LARGE SCALE GENOMIC DNA]</scope>
</reference>
<reference evidence="4" key="1">
    <citation type="submission" date="2017-02" db="UniProtKB">
        <authorList>
            <consortium name="WormBaseParasite"/>
        </authorList>
    </citation>
    <scope>IDENTIFICATION</scope>
</reference>
<gene>
    <name evidence="2" type="ORF">TASK_LOCUS10308</name>
</gene>
<keyword evidence="1" id="KW-0472">Membrane</keyword>
<dbReference type="WBParaSite" id="TASK_0001030701-mRNA-1">
    <property type="protein sequence ID" value="TASK_0001030701-mRNA-1"/>
    <property type="gene ID" value="TASK_0001030701"/>
</dbReference>
<feature type="transmembrane region" description="Helical" evidence="1">
    <location>
        <begin position="12"/>
        <end position="33"/>
    </location>
</feature>
<proteinExistence type="predicted"/>
<dbReference type="STRING" id="60517.A0A0R3WHG4"/>
<dbReference type="Proteomes" id="UP000282613">
    <property type="component" value="Unassembled WGS sequence"/>
</dbReference>
<protein>
    <submittedName>
        <fullName evidence="4">MFS domain-containing protein</fullName>
    </submittedName>
</protein>
<sequence>MLRLNGPEKWYLVLGCVTSILIGGMQAAVIVAYTEMYDILPISDSQKRLDRTS</sequence>
<keyword evidence="1" id="KW-0812">Transmembrane</keyword>
<keyword evidence="1" id="KW-1133">Transmembrane helix</keyword>
<evidence type="ECO:0000313" key="2">
    <source>
        <dbReference type="EMBL" id="VDK51562.1"/>
    </source>
</evidence>
<organism evidence="4">
    <name type="scientific">Taenia asiatica</name>
    <name type="common">Asian tapeworm</name>
    <dbReference type="NCBI Taxonomy" id="60517"/>
    <lineage>
        <taxon>Eukaryota</taxon>
        <taxon>Metazoa</taxon>
        <taxon>Spiralia</taxon>
        <taxon>Lophotrochozoa</taxon>
        <taxon>Platyhelminthes</taxon>
        <taxon>Cestoda</taxon>
        <taxon>Eucestoda</taxon>
        <taxon>Cyclophyllidea</taxon>
        <taxon>Taeniidae</taxon>
        <taxon>Taenia</taxon>
    </lineage>
</organism>
<accession>A0A0R3WHG4</accession>
<evidence type="ECO:0000256" key="1">
    <source>
        <dbReference type="SAM" id="Phobius"/>
    </source>
</evidence>
<evidence type="ECO:0000313" key="4">
    <source>
        <dbReference type="WBParaSite" id="TASK_0001030701-mRNA-1"/>
    </source>
</evidence>
<name>A0A0R3WHG4_TAEAS</name>
<dbReference type="EMBL" id="UYRS01022534">
    <property type="protein sequence ID" value="VDK51562.1"/>
    <property type="molecule type" value="Genomic_DNA"/>
</dbReference>
<keyword evidence="3" id="KW-1185">Reference proteome</keyword>